<dbReference type="Proteomes" id="UP000028524">
    <property type="component" value="Unassembled WGS sequence"/>
</dbReference>
<gene>
    <name evidence="1" type="ORF">S40285_10309</name>
</gene>
<dbReference type="InParanoid" id="A0A084QYN5"/>
<dbReference type="OrthoDB" id="4996232at2759"/>
<evidence type="ECO:0000313" key="1">
    <source>
        <dbReference type="EMBL" id="KFA69070.1"/>
    </source>
</evidence>
<organism evidence="1 2">
    <name type="scientific">Stachybotrys chlorohalonatus (strain IBT 40285)</name>
    <dbReference type="NCBI Taxonomy" id="1283841"/>
    <lineage>
        <taxon>Eukaryota</taxon>
        <taxon>Fungi</taxon>
        <taxon>Dikarya</taxon>
        <taxon>Ascomycota</taxon>
        <taxon>Pezizomycotina</taxon>
        <taxon>Sordariomycetes</taxon>
        <taxon>Hypocreomycetidae</taxon>
        <taxon>Hypocreales</taxon>
        <taxon>Stachybotryaceae</taxon>
        <taxon>Stachybotrys</taxon>
    </lineage>
</organism>
<sequence>MADKDKGKPKPDPGALRAKDMYQTYLNIPGYADDSMLFVIRYSAKAEEELSKADLEAFRCGMGELLALLRRTDLDATQRAARAKEVREAIQERIKYAPELVRDADQFFACMGAGKKAAGVEH</sequence>
<evidence type="ECO:0000313" key="2">
    <source>
        <dbReference type="Proteomes" id="UP000028524"/>
    </source>
</evidence>
<dbReference type="AlphaFoldDB" id="A0A084QYN5"/>
<keyword evidence="2" id="KW-1185">Reference proteome</keyword>
<dbReference type="HOGENOM" id="CLU_143037_0_0_1"/>
<proteinExistence type="predicted"/>
<protein>
    <submittedName>
        <fullName evidence="1">Uncharacterized protein</fullName>
    </submittedName>
</protein>
<dbReference type="EMBL" id="KL659619">
    <property type="protein sequence ID" value="KFA69070.1"/>
    <property type="molecule type" value="Genomic_DNA"/>
</dbReference>
<name>A0A084QYN5_STAC4</name>
<accession>A0A084QYN5</accession>
<reference evidence="1 2" key="1">
    <citation type="journal article" date="2014" name="BMC Genomics">
        <title>Comparative genome sequencing reveals chemotype-specific gene clusters in the toxigenic black mold Stachybotrys.</title>
        <authorList>
            <person name="Semeiks J."/>
            <person name="Borek D."/>
            <person name="Otwinowski Z."/>
            <person name="Grishin N.V."/>
        </authorList>
    </citation>
    <scope>NUCLEOTIDE SEQUENCE [LARGE SCALE GENOMIC DNA]</scope>
    <source>
        <strain evidence="1 2">IBT 40285</strain>
    </source>
</reference>